<dbReference type="OrthoDB" id="421951at2759"/>
<dbReference type="InterPro" id="IPR036179">
    <property type="entry name" value="Ig-like_dom_sf"/>
</dbReference>
<organism evidence="3 4">
    <name type="scientific">Mytilus galloprovincialis</name>
    <name type="common">Mediterranean mussel</name>
    <dbReference type="NCBI Taxonomy" id="29158"/>
    <lineage>
        <taxon>Eukaryota</taxon>
        <taxon>Metazoa</taxon>
        <taxon>Spiralia</taxon>
        <taxon>Lophotrochozoa</taxon>
        <taxon>Mollusca</taxon>
        <taxon>Bivalvia</taxon>
        <taxon>Autobranchia</taxon>
        <taxon>Pteriomorphia</taxon>
        <taxon>Mytilida</taxon>
        <taxon>Mytiloidea</taxon>
        <taxon>Mytilidae</taxon>
        <taxon>Mytilinae</taxon>
        <taxon>Mytilus</taxon>
    </lineage>
</organism>
<sequence length="306" mass="34655">MYSSYCRSRIITRPYFYVTGCVIVNIAEENCIGNFGESITIQCSIVGNPRKMKWQRRINGVTADIGIIPKKYKYSGSTLEHPSLTIYDADETDEGIYTCIAQSVLLNGYNSDEDLTCLSVKIDYFQTLIDSLKLTKPEKSILSGRVKTRLERVTDLRVGMEVSFVRLLGYKHHGIVTSIWPDDKCFEIISLTGDLITLSSGGAGKAEPRKETVNFADGPASHVYFYDYDEHSIDTRMGRQHSIITLRAKILCKIFQQIGDIRYDLRSFNCEHFSCYCVTGIAYCNQTNTVPDWIINYDATTRLDAV</sequence>
<dbReference type="SUPFAM" id="SSF48726">
    <property type="entry name" value="Immunoglobulin"/>
    <property type="match status" value="1"/>
</dbReference>
<dbReference type="InterPro" id="IPR013098">
    <property type="entry name" value="Ig_I-set"/>
</dbReference>
<dbReference type="InterPro" id="IPR013783">
    <property type="entry name" value="Ig-like_fold"/>
</dbReference>
<keyword evidence="4" id="KW-1185">Reference proteome</keyword>
<dbReference type="Gene3D" id="3.90.1720.10">
    <property type="entry name" value="endopeptidase domain like (from Nostoc punctiforme)"/>
    <property type="match status" value="1"/>
</dbReference>
<protein>
    <recommendedName>
        <fullName evidence="5">LRAT domain-containing protein</fullName>
    </recommendedName>
</protein>
<dbReference type="InterPro" id="IPR007053">
    <property type="entry name" value="LRAT_dom"/>
</dbReference>
<dbReference type="InterPro" id="IPR007110">
    <property type="entry name" value="Ig-like_dom"/>
</dbReference>
<comment type="caution">
    <text evidence="3">The sequence shown here is derived from an EMBL/GenBank/DDBJ whole genome shotgun (WGS) entry which is preliminary data.</text>
</comment>
<dbReference type="InterPro" id="IPR003599">
    <property type="entry name" value="Ig_sub"/>
</dbReference>
<gene>
    <name evidence="3" type="ORF">MGAL_10B031205</name>
</gene>
<dbReference type="Proteomes" id="UP000596742">
    <property type="component" value="Unassembled WGS sequence"/>
</dbReference>
<feature type="domain" description="LRAT" evidence="2">
    <location>
        <begin position="162"/>
        <end position="286"/>
    </location>
</feature>
<dbReference type="Pfam" id="PF07679">
    <property type="entry name" value="I-set"/>
    <property type="match status" value="1"/>
</dbReference>
<evidence type="ECO:0000259" key="2">
    <source>
        <dbReference type="PROSITE" id="PS51934"/>
    </source>
</evidence>
<feature type="domain" description="Ig-like" evidence="1">
    <location>
        <begin position="14"/>
        <end position="116"/>
    </location>
</feature>
<evidence type="ECO:0000313" key="3">
    <source>
        <dbReference type="EMBL" id="VDI62324.1"/>
    </source>
</evidence>
<dbReference type="SMART" id="SM00409">
    <property type="entry name" value="IG"/>
    <property type="match status" value="1"/>
</dbReference>
<evidence type="ECO:0000313" key="4">
    <source>
        <dbReference type="Proteomes" id="UP000596742"/>
    </source>
</evidence>
<evidence type="ECO:0000259" key="1">
    <source>
        <dbReference type="PROSITE" id="PS50835"/>
    </source>
</evidence>
<dbReference type="EMBL" id="UYJE01008240">
    <property type="protein sequence ID" value="VDI62324.1"/>
    <property type="molecule type" value="Genomic_DNA"/>
</dbReference>
<reference evidence="3" key="1">
    <citation type="submission" date="2018-11" db="EMBL/GenBank/DDBJ databases">
        <authorList>
            <person name="Alioto T."/>
            <person name="Alioto T."/>
        </authorList>
    </citation>
    <scope>NUCLEOTIDE SEQUENCE</scope>
</reference>
<name>A0A8B6GDB4_MYTGA</name>
<dbReference type="Gene3D" id="2.60.40.10">
    <property type="entry name" value="Immunoglobulins"/>
    <property type="match status" value="1"/>
</dbReference>
<dbReference type="PROSITE" id="PS50835">
    <property type="entry name" value="IG_LIKE"/>
    <property type="match status" value="1"/>
</dbReference>
<dbReference type="AlphaFoldDB" id="A0A8B6GDB4"/>
<evidence type="ECO:0008006" key="5">
    <source>
        <dbReference type="Google" id="ProtNLM"/>
    </source>
</evidence>
<dbReference type="PROSITE" id="PS51934">
    <property type="entry name" value="LRAT"/>
    <property type="match status" value="1"/>
</dbReference>
<accession>A0A8B6GDB4</accession>
<proteinExistence type="predicted"/>